<feature type="compositionally biased region" description="Basic and acidic residues" evidence="1">
    <location>
        <begin position="129"/>
        <end position="151"/>
    </location>
</feature>
<evidence type="ECO:0000313" key="3">
    <source>
        <dbReference type="Proteomes" id="UP000177885"/>
    </source>
</evidence>
<feature type="region of interest" description="Disordered" evidence="1">
    <location>
        <begin position="1"/>
        <end position="53"/>
    </location>
</feature>
<evidence type="ECO:0000256" key="1">
    <source>
        <dbReference type="SAM" id="MobiDB-lite"/>
    </source>
</evidence>
<proteinExistence type="predicted"/>
<dbReference type="EMBL" id="MGDT01000003">
    <property type="protein sequence ID" value="OGL67161.1"/>
    <property type="molecule type" value="Genomic_DNA"/>
</dbReference>
<reference evidence="2 3" key="1">
    <citation type="journal article" date="2016" name="Nat. Commun.">
        <title>Thousands of microbial genomes shed light on interconnected biogeochemical processes in an aquifer system.</title>
        <authorList>
            <person name="Anantharaman K."/>
            <person name="Brown C.T."/>
            <person name="Hug L.A."/>
            <person name="Sharon I."/>
            <person name="Castelle C.J."/>
            <person name="Probst A.J."/>
            <person name="Thomas B.C."/>
            <person name="Singh A."/>
            <person name="Wilkins M.J."/>
            <person name="Karaoz U."/>
            <person name="Brodie E.L."/>
            <person name="Williams K.H."/>
            <person name="Hubbard S.S."/>
            <person name="Banfield J.F."/>
        </authorList>
    </citation>
    <scope>NUCLEOTIDE SEQUENCE [LARGE SCALE GENOMIC DNA]</scope>
</reference>
<evidence type="ECO:0000313" key="2">
    <source>
        <dbReference type="EMBL" id="OGL67161.1"/>
    </source>
</evidence>
<accession>A0A1F7TMF1</accession>
<dbReference type="Proteomes" id="UP000177885">
    <property type="component" value="Unassembled WGS sequence"/>
</dbReference>
<protein>
    <submittedName>
        <fullName evidence="2">Uncharacterized protein</fullName>
    </submittedName>
</protein>
<sequence length="157" mass="16410">MAERIDLAPKPEQAPVPMPETETKPALEAAGETTPVWNKPEAKPSATQVSEASEKAKNLAKTVGFGALSLGAAGATKAAKAGYTGLDAFLHKLEQWGEKNAKRLGEIPVVGGAIVWTLEKLKVIGKGGGGHEKKEEKKHDGGHGKKDDHGKKGGGHH</sequence>
<dbReference type="AlphaFoldDB" id="A0A1F7TMF1"/>
<feature type="region of interest" description="Disordered" evidence="1">
    <location>
        <begin position="125"/>
        <end position="157"/>
    </location>
</feature>
<name>A0A1F7TMF1_9BACT</name>
<gene>
    <name evidence="2" type="ORF">A2856_03805</name>
</gene>
<comment type="caution">
    <text evidence="2">The sequence shown here is derived from an EMBL/GenBank/DDBJ whole genome shotgun (WGS) entry which is preliminary data.</text>
</comment>
<organism evidence="2 3">
    <name type="scientific">Candidatus Uhrbacteria bacterium RIFCSPHIGHO2_01_FULL_63_20</name>
    <dbReference type="NCBI Taxonomy" id="1802385"/>
    <lineage>
        <taxon>Bacteria</taxon>
        <taxon>Candidatus Uhriibacteriota</taxon>
    </lineage>
</organism>